<evidence type="ECO:0000313" key="2">
    <source>
        <dbReference type="Proteomes" id="UP000823674"/>
    </source>
</evidence>
<keyword evidence="2" id="KW-1185">Reference proteome</keyword>
<organism evidence="1 2">
    <name type="scientific">Brassica rapa subsp. trilocularis</name>
    <dbReference type="NCBI Taxonomy" id="1813537"/>
    <lineage>
        <taxon>Eukaryota</taxon>
        <taxon>Viridiplantae</taxon>
        <taxon>Streptophyta</taxon>
        <taxon>Embryophyta</taxon>
        <taxon>Tracheophyta</taxon>
        <taxon>Spermatophyta</taxon>
        <taxon>Magnoliopsida</taxon>
        <taxon>eudicotyledons</taxon>
        <taxon>Gunneridae</taxon>
        <taxon>Pentapetalae</taxon>
        <taxon>rosids</taxon>
        <taxon>malvids</taxon>
        <taxon>Brassicales</taxon>
        <taxon>Brassicaceae</taxon>
        <taxon>Brassiceae</taxon>
        <taxon>Brassica</taxon>
    </lineage>
</organism>
<evidence type="ECO:0000313" key="1">
    <source>
        <dbReference type="EMBL" id="KAG5407694.1"/>
    </source>
</evidence>
<proteinExistence type="predicted"/>
<name>A0ABQ7N9X7_BRACM</name>
<comment type="caution">
    <text evidence="1">The sequence shown here is derived from an EMBL/GenBank/DDBJ whole genome shotgun (WGS) entry which is preliminary data.</text>
</comment>
<protein>
    <submittedName>
        <fullName evidence="1">Uncharacterized protein</fullName>
    </submittedName>
</protein>
<dbReference type="Proteomes" id="UP000823674">
    <property type="component" value="Chromosome A03"/>
</dbReference>
<gene>
    <name evidence="1" type="primary">A03g509370.1_BraROA</name>
    <name evidence="1" type="ORF">IGI04_013812</name>
</gene>
<reference evidence="1 2" key="1">
    <citation type="submission" date="2021-03" db="EMBL/GenBank/DDBJ databases">
        <authorList>
            <person name="King G.J."/>
            <person name="Bancroft I."/>
            <person name="Baten A."/>
            <person name="Bloomfield J."/>
            <person name="Borpatragohain P."/>
            <person name="He Z."/>
            <person name="Irish N."/>
            <person name="Irwin J."/>
            <person name="Liu K."/>
            <person name="Mauleon R.P."/>
            <person name="Moore J."/>
            <person name="Morris R."/>
            <person name="Ostergaard L."/>
            <person name="Wang B."/>
            <person name="Wells R."/>
        </authorList>
    </citation>
    <scope>NUCLEOTIDE SEQUENCE [LARGE SCALE GENOMIC DNA]</scope>
    <source>
        <strain evidence="1">R-o-18</strain>
        <tissue evidence="1">Leaf</tissue>
    </source>
</reference>
<dbReference type="EMBL" id="JADBGQ010000003">
    <property type="protein sequence ID" value="KAG5407694.1"/>
    <property type="molecule type" value="Genomic_DNA"/>
</dbReference>
<sequence length="147" mass="16672">MAIFTHLPFSPRISWDGDDVSPTNSFVSGESHFFTLSYFDTLSHFDSLHRIVMKTTFAPPMAMKMTSEHNLYYLINSGQNLQTSMCSTQTSFSLMRSKPLMTFNRLSDSSVREFFNFSSLQLNILPSCVSGDPLETPLFTTNLSPSW</sequence>
<accession>A0ABQ7N9X7</accession>